<comment type="cofactor">
    <cofactor evidence="1">
        <name>Mn(2+)</name>
        <dbReference type="ChEBI" id="CHEBI:29035"/>
    </cofactor>
</comment>
<dbReference type="Gene3D" id="1.10.1410.10">
    <property type="match status" value="1"/>
</dbReference>
<dbReference type="InterPro" id="IPR054708">
    <property type="entry name" value="MTPAP-like_central"/>
</dbReference>
<comment type="subcellular location">
    <subcellularLocation>
        <location evidence="3">Cytoplasm</location>
    </subcellularLocation>
</comment>
<evidence type="ECO:0000259" key="12">
    <source>
        <dbReference type="Pfam" id="PF03828"/>
    </source>
</evidence>
<proteinExistence type="inferred from homology"/>
<evidence type="ECO:0000256" key="9">
    <source>
        <dbReference type="ARBA" id="ARBA00038491"/>
    </source>
</evidence>
<comment type="caution">
    <text evidence="10">Lacks conserved residue(s) required for the propagation of feature annotation.</text>
</comment>
<evidence type="ECO:0000256" key="3">
    <source>
        <dbReference type="ARBA" id="ARBA00004496"/>
    </source>
</evidence>
<dbReference type="InterPro" id="IPR043519">
    <property type="entry name" value="NT_sf"/>
</dbReference>
<dbReference type="GO" id="GO:0031123">
    <property type="term" value="P:RNA 3'-end processing"/>
    <property type="evidence" value="ECO:0007669"/>
    <property type="project" value="TreeGrafter"/>
</dbReference>
<dbReference type="SUPFAM" id="SSF81301">
    <property type="entry name" value="Nucleotidyltransferase"/>
    <property type="match status" value="1"/>
</dbReference>
<evidence type="ECO:0000256" key="10">
    <source>
        <dbReference type="PROSITE-ProRule" id="PRU00124"/>
    </source>
</evidence>
<evidence type="ECO:0000256" key="7">
    <source>
        <dbReference type="ARBA" id="ARBA00022842"/>
    </source>
</evidence>
<dbReference type="PROSITE" id="PS50068">
    <property type="entry name" value="LDLRA_2"/>
    <property type="match status" value="1"/>
</dbReference>
<feature type="region of interest" description="Disordered" evidence="11">
    <location>
        <begin position="538"/>
        <end position="607"/>
    </location>
</feature>
<sequence>MDEESVERSQTRNIQTCLSIEKVYELTLDFLSTDCFRKSAIETCDDIEYKKLRHCAVDFWVDHLEEGLELYRNETIRYGAYSYLIEAKGCLQKSLDEIESAHKLKSIQDGNKCMDTLSMNIWRFYESNTLQYKHFQTRIRHKQQLSYSVGKYLDLNGYRFDKIFISGSTANGLATIDSDIDLCLLMTHFCSFEFRKHQKLSILGAIEKIVRRELDVEDSEVIDARVPILRYIDPKTDIRVEMNVNNEIGIRNTRLLYCYSKLDWRVVPICIAIKRWAKHYQIIDSFSGSLSSYCVQLMVIFYLQNTGPPVLPCLQQTDKHLFDDNADINDYKELPDLDQLTPFKTHNEKSLSQLFVDFFRFYVSVFDFEKHVASVRVAKTLDKQDYTNSMYANQWEYICVEEPFSGDNTARTLYDGSAYDLVLTKFKKIYVFLILDNSPKVSLIVKAYGFNHIVSYGDRLVFPLIQMRNLSLVLVIECFLVCFLVLDIDDVLGQSAPGFDMASVLRQMIPHVPGKIIGLIQLSLLSRLLRNRNRNRITDAGANGIDDDRDGQVDESDEMGMDIGNKKNVMKSEKKKTEKKKSGKKSQKKTATPSSYDVGADGYDDGEEGLPYQPMMVYANTNAKPTQTRFPWLRKILPMSSGNGDSVNEKIVSTDIDSGFGKDSDHIMASPNGFPIGGSKLNGFSSRSDTEETEHEDLSLDDLLTYEPSESEINELLEHPEVLELLTQLNETLKQEEAIKRRKRSVKDLKVDNSLSADKSQQSDHFIPSAPVADLNPYEMQKESELEPEPQESANSYKSRSYYNYYKPLSSKSKASLMSPTVNQMAVTDDNQYNSGTSGDYNSNTGAGMGDTYSMGDMTDMSGMYGGGGMGTSLPVMDLSYWTKVMNKQTYSAGNNYNKPTNSYSNTNTYATTTAPDDDEDDEEDEEDEPKKQHTTVQIINAGKSAANMGISTGGGSDGCCDDGSRRGVRSWMRNLPVNCQSVDAIKLQETTIPQLLQSGGDLTPAATGMSSIDAVRGFIVRNQNWMVPLIASAPAKLATFMTVRALRQQNVAADQQQQQQLGDAEDDDDDDSKYYTYQEIDEGKEFGNFNKGSANSRVLERLLPNRQRGSREKIDMETSVANKDMGASDRADGQLKGVRRLLGKGGKRSFPLRVTLPINSAPLHGRVNIEEEPNNLTVTIRPLHVNDTGWYNCEAFDTTAPIHKSIYVTIQAEHIGDCPTNTFFSCGNRLCIPKRYVCDGFTDCPNDRDESPDLCGVNPCDNKISCEDGRCIAKQLCCLRQLDANCPINNLVPCCADYLEQLVRIDTIVNIKLSTKPSESVFLSSK</sequence>
<dbReference type="SMART" id="SM00192">
    <property type="entry name" value="LDLa"/>
    <property type="match status" value="1"/>
</dbReference>
<protein>
    <recommendedName>
        <fullName evidence="16">PAP-associated domain-containing protein</fullName>
    </recommendedName>
</protein>
<dbReference type="GO" id="GO:0005737">
    <property type="term" value="C:cytoplasm"/>
    <property type="evidence" value="ECO:0007669"/>
    <property type="project" value="UniProtKB-SubCell"/>
</dbReference>
<keyword evidence="6" id="KW-0479">Metal-binding</keyword>
<dbReference type="CDD" id="cd00112">
    <property type="entry name" value="LDLa"/>
    <property type="match status" value="1"/>
</dbReference>
<dbReference type="Gene3D" id="3.30.460.10">
    <property type="entry name" value="Beta Polymerase, domain 2"/>
    <property type="match status" value="1"/>
</dbReference>
<dbReference type="PANTHER" id="PTHR12271">
    <property type="entry name" value="POLY A POLYMERASE CID PAP -RELATED"/>
    <property type="match status" value="1"/>
</dbReference>
<dbReference type="Proteomes" id="UP000728032">
    <property type="component" value="Unassembled WGS sequence"/>
</dbReference>
<evidence type="ECO:0000256" key="5">
    <source>
        <dbReference type="ARBA" id="ARBA00022679"/>
    </source>
</evidence>
<dbReference type="Pfam" id="PF22600">
    <property type="entry name" value="MTPAP-like_central"/>
    <property type="match status" value="1"/>
</dbReference>
<dbReference type="SUPFAM" id="SSF81631">
    <property type="entry name" value="PAP/OAS1 substrate-binding domain"/>
    <property type="match status" value="1"/>
</dbReference>
<evidence type="ECO:0000256" key="2">
    <source>
        <dbReference type="ARBA" id="ARBA00001946"/>
    </source>
</evidence>
<dbReference type="InterPro" id="IPR002172">
    <property type="entry name" value="LDrepeatLR_classA_rpt"/>
</dbReference>
<feature type="region of interest" description="Disordered" evidence="11">
    <location>
        <begin position="892"/>
        <end position="935"/>
    </location>
</feature>
<feature type="compositionally biased region" description="Low complexity" evidence="11">
    <location>
        <begin position="895"/>
        <end position="915"/>
    </location>
</feature>
<comment type="similarity">
    <text evidence="9">Belongs to the DNA polymerase type-B-like family. GLD2 subfamily.</text>
</comment>
<keyword evidence="8 10" id="KW-1015">Disulfide bond</keyword>
<dbReference type="EMBL" id="CAJPVJ010000623">
    <property type="protein sequence ID" value="CAG2163009.1"/>
    <property type="molecule type" value="Genomic_DNA"/>
</dbReference>
<dbReference type="InterPro" id="IPR036055">
    <property type="entry name" value="LDL_receptor-like_sf"/>
</dbReference>
<keyword evidence="15" id="KW-1185">Reference proteome</keyword>
<feature type="domain" description="PAP-associated" evidence="12">
    <location>
        <begin position="350"/>
        <end position="408"/>
    </location>
</feature>
<feature type="compositionally biased region" description="Polar residues" evidence="11">
    <location>
        <begin position="753"/>
        <end position="764"/>
    </location>
</feature>
<dbReference type="Gene3D" id="4.10.400.10">
    <property type="entry name" value="Low-density Lipoprotein Receptor"/>
    <property type="match status" value="1"/>
</dbReference>
<evidence type="ECO:0000256" key="6">
    <source>
        <dbReference type="ARBA" id="ARBA00022723"/>
    </source>
</evidence>
<evidence type="ECO:0000256" key="4">
    <source>
        <dbReference type="ARBA" id="ARBA00022490"/>
    </source>
</evidence>
<keyword evidence="7" id="KW-0460">Magnesium</keyword>
<feature type="disulfide bond" evidence="10">
    <location>
        <begin position="1227"/>
        <end position="1245"/>
    </location>
</feature>
<accession>A0A7R9QDA0</accession>
<dbReference type="GO" id="GO:1990817">
    <property type="term" value="F:poly(A) RNA polymerase activity"/>
    <property type="evidence" value="ECO:0007669"/>
    <property type="project" value="TreeGrafter"/>
</dbReference>
<dbReference type="SUPFAM" id="SSF57424">
    <property type="entry name" value="LDL receptor-like module"/>
    <property type="match status" value="1"/>
</dbReference>
<dbReference type="CDD" id="cd05402">
    <property type="entry name" value="NT_PAP_TUTase"/>
    <property type="match status" value="1"/>
</dbReference>
<keyword evidence="5" id="KW-0808">Transferase</keyword>
<comment type="cofactor">
    <cofactor evidence="2">
        <name>Mg(2+)</name>
        <dbReference type="ChEBI" id="CHEBI:18420"/>
    </cofactor>
</comment>
<dbReference type="Pfam" id="PF03828">
    <property type="entry name" value="PAP_assoc"/>
    <property type="match status" value="1"/>
</dbReference>
<dbReference type="SUPFAM" id="SSF48726">
    <property type="entry name" value="Immunoglobulin"/>
    <property type="match status" value="1"/>
</dbReference>
<evidence type="ECO:0000313" key="14">
    <source>
        <dbReference type="EMBL" id="CAD7640508.1"/>
    </source>
</evidence>
<keyword evidence="4" id="KW-0963">Cytoplasm</keyword>
<evidence type="ECO:0000313" key="15">
    <source>
        <dbReference type="Proteomes" id="UP000728032"/>
    </source>
</evidence>
<dbReference type="Pfam" id="PF00057">
    <property type="entry name" value="Ldl_recept_a"/>
    <property type="match status" value="1"/>
</dbReference>
<feature type="compositionally biased region" description="Acidic residues" evidence="11">
    <location>
        <begin position="916"/>
        <end position="928"/>
    </location>
</feature>
<reference evidence="14" key="1">
    <citation type="submission" date="2020-11" db="EMBL/GenBank/DDBJ databases">
        <authorList>
            <person name="Tran Van P."/>
        </authorList>
    </citation>
    <scope>NUCLEOTIDE SEQUENCE</scope>
</reference>
<dbReference type="OrthoDB" id="2274644at2759"/>
<dbReference type="InterPro" id="IPR002058">
    <property type="entry name" value="PAP_assoc"/>
</dbReference>
<evidence type="ECO:0000256" key="8">
    <source>
        <dbReference type="ARBA" id="ARBA00023157"/>
    </source>
</evidence>
<feature type="domain" description="Poly(A) RNA polymerase mitochondrial-like central palm" evidence="13">
    <location>
        <begin position="117"/>
        <end position="261"/>
    </location>
</feature>
<evidence type="ECO:0000256" key="1">
    <source>
        <dbReference type="ARBA" id="ARBA00001936"/>
    </source>
</evidence>
<dbReference type="PANTHER" id="PTHR12271:SF40">
    <property type="entry name" value="POLY(A) RNA POLYMERASE GLD2"/>
    <property type="match status" value="1"/>
</dbReference>
<feature type="region of interest" description="Disordered" evidence="11">
    <location>
        <begin position="672"/>
        <end position="703"/>
    </location>
</feature>
<feature type="region of interest" description="Disordered" evidence="11">
    <location>
        <begin position="753"/>
        <end position="773"/>
    </location>
</feature>
<dbReference type="EMBL" id="OC915448">
    <property type="protein sequence ID" value="CAD7640508.1"/>
    <property type="molecule type" value="Genomic_DNA"/>
</dbReference>
<organism evidence="14">
    <name type="scientific">Oppiella nova</name>
    <dbReference type="NCBI Taxonomy" id="334625"/>
    <lineage>
        <taxon>Eukaryota</taxon>
        <taxon>Metazoa</taxon>
        <taxon>Ecdysozoa</taxon>
        <taxon>Arthropoda</taxon>
        <taxon>Chelicerata</taxon>
        <taxon>Arachnida</taxon>
        <taxon>Acari</taxon>
        <taxon>Acariformes</taxon>
        <taxon>Sarcoptiformes</taxon>
        <taxon>Oribatida</taxon>
        <taxon>Brachypylina</taxon>
        <taxon>Oppioidea</taxon>
        <taxon>Oppiidae</taxon>
        <taxon>Oppiella</taxon>
    </lineage>
</organism>
<dbReference type="GO" id="GO:0046872">
    <property type="term" value="F:metal ion binding"/>
    <property type="evidence" value="ECO:0007669"/>
    <property type="project" value="UniProtKB-KW"/>
</dbReference>
<gene>
    <name evidence="14" type="ORF">ONB1V03_LOCUS2593</name>
</gene>
<name>A0A7R9QDA0_9ACAR</name>
<evidence type="ECO:0000256" key="11">
    <source>
        <dbReference type="SAM" id="MobiDB-lite"/>
    </source>
</evidence>
<evidence type="ECO:0008006" key="16">
    <source>
        <dbReference type="Google" id="ProtNLM"/>
    </source>
</evidence>
<feature type="compositionally biased region" description="Acidic residues" evidence="11">
    <location>
        <begin position="545"/>
        <end position="560"/>
    </location>
</feature>
<evidence type="ECO:0000259" key="13">
    <source>
        <dbReference type="Pfam" id="PF22600"/>
    </source>
</evidence>
<dbReference type="InterPro" id="IPR036179">
    <property type="entry name" value="Ig-like_dom_sf"/>
</dbReference>
<feature type="compositionally biased region" description="Basic residues" evidence="11">
    <location>
        <begin position="577"/>
        <end position="588"/>
    </location>
</feature>